<keyword evidence="1" id="KW-1133">Transmembrane helix</keyword>
<feature type="transmembrane region" description="Helical" evidence="1">
    <location>
        <begin position="49"/>
        <end position="67"/>
    </location>
</feature>
<protein>
    <submittedName>
        <fullName evidence="2">DoxX family protein</fullName>
    </submittedName>
</protein>
<evidence type="ECO:0000256" key="1">
    <source>
        <dbReference type="SAM" id="Phobius"/>
    </source>
</evidence>
<keyword evidence="3" id="KW-1185">Reference proteome</keyword>
<sequence length="128" mass="14006">MAVSTAMLSAVADRFGLWAAKISVWGNMDNFLRHTQSLLPYFPTSLANAGGWIATLLEMVFSVCLLLGFKTELVAKLSGVLIACFGLAMFTSMGLKATLDFSVWNAVGACFAISYMKEKHWEIDNVIE</sequence>
<dbReference type="EMBL" id="JAYKBV010000030">
    <property type="protein sequence ID" value="MEB3041741.1"/>
    <property type="molecule type" value="Genomic_DNA"/>
</dbReference>
<keyword evidence="1" id="KW-0472">Membrane</keyword>
<organism evidence="2 3">
    <name type="scientific">Capnocytophaga gingivalis</name>
    <dbReference type="NCBI Taxonomy" id="1017"/>
    <lineage>
        <taxon>Bacteria</taxon>
        <taxon>Pseudomonadati</taxon>
        <taxon>Bacteroidota</taxon>
        <taxon>Flavobacteriia</taxon>
        <taxon>Flavobacteriales</taxon>
        <taxon>Flavobacteriaceae</taxon>
        <taxon>Capnocytophaga</taxon>
    </lineage>
</organism>
<comment type="caution">
    <text evidence="2">The sequence shown here is derived from an EMBL/GenBank/DDBJ whole genome shotgun (WGS) entry which is preliminary data.</text>
</comment>
<reference evidence="2 3" key="1">
    <citation type="submission" date="2023-12" db="EMBL/GenBank/DDBJ databases">
        <title>Genomic sequences of Capnocytophaga and Parvimonas strains.</title>
        <authorList>
            <person name="Watt R.M."/>
            <person name="Wang M."/>
            <person name="Yang T."/>
            <person name="Tong W.M."/>
        </authorList>
    </citation>
    <scope>NUCLEOTIDE SEQUENCE [LARGE SCALE GENOMIC DNA]</scope>
    <source>
        <strain evidence="2 3">CCUG 13156</strain>
    </source>
</reference>
<evidence type="ECO:0000313" key="2">
    <source>
        <dbReference type="EMBL" id="MEB3041741.1"/>
    </source>
</evidence>
<feature type="transmembrane region" description="Helical" evidence="1">
    <location>
        <begin position="74"/>
        <end position="95"/>
    </location>
</feature>
<dbReference type="RefSeq" id="WP_323980246.1">
    <property type="nucleotide sequence ID" value="NZ_JAYKBV010000030.1"/>
</dbReference>
<gene>
    <name evidence="2" type="ORF">VJJ49_13740</name>
</gene>
<evidence type="ECO:0000313" key="3">
    <source>
        <dbReference type="Proteomes" id="UP001324270"/>
    </source>
</evidence>
<name>A0ABU5YD83_9FLAO</name>
<proteinExistence type="predicted"/>
<accession>A0ABU5YD83</accession>
<dbReference type="Proteomes" id="UP001324270">
    <property type="component" value="Unassembled WGS sequence"/>
</dbReference>
<keyword evidence="1" id="KW-0812">Transmembrane</keyword>